<accession>A0AAV7NBX6</accession>
<gene>
    <name evidence="1" type="ORF">NDU88_001720</name>
</gene>
<sequence length="178" mass="19964">MDKVLKLHSDNVGGLDPSTREDDDILTVACGSKIGDSGGDGVFFNKFKRPTCKLSINGCEIIVLADSGSPYTLVSEKKVIKICKNAVKLEDGNWWNKESLSLARDVELLDKTWDESTKVEHETKDILRNNSLCDVKVLDKKLVRPSKEGCVTKDMKRKTSSRNKMLPRKFCDFVLLVQ</sequence>
<dbReference type="PROSITE" id="PS00141">
    <property type="entry name" value="ASP_PROTEASE"/>
    <property type="match status" value="1"/>
</dbReference>
<comment type="caution">
    <text evidence="1">The sequence shown here is derived from an EMBL/GenBank/DDBJ whole genome shotgun (WGS) entry which is preliminary data.</text>
</comment>
<dbReference type="GO" id="GO:0006508">
    <property type="term" value="P:proteolysis"/>
    <property type="evidence" value="ECO:0007669"/>
    <property type="project" value="InterPro"/>
</dbReference>
<reference evidence="1" key="1">
    <citation type="journal article" date="2022" name="bioRxiv">
        <title>Sequencing and chromosome-scale assembly of the giantPleurodeles waltlgenome.</title>
        <authorList>
            <person name="Brown T."/>
            <person name="Elewa A."/>
            <person name="Iarovenko S."/>
            <person name="Subramanian E."/>
            <person name="Araus A.J."/>
            <person name="Petzold A."/>
            <person name="Susuki M."/>
            <person name="Suzuki K.-i.T."/>
            <person name="Hayashi T."/>
            <person name="Toyoda A."/>
            <person name="Oliveira C."/>
            <person name="Osipova E."/>
            <person name="Leigh N.D."/>
            <person name="Simon A."/>
            <person name="Yun M.H."/>
        </authorList>
    </citation>
    <scope>NUCLEOTIDE SEQUENCE</scope>
    <source>
        <strain evidence="1">20211129_DDA</strain>
        <tissue evidence="1">Liver</tissue>
    </source>
</reference>
<evidence type="ECO:0000313" key="2">
    <source>
        <dbReference type="Proteomes" id="UP001066276"/>
    </source>
</evidence>
<protein>
    <submittedName>
        <fullName evidence="1">Uncharacterized protein</fullName>
    </submittedName>
</protein>
<proteinExistence type="predicted"/>
<dbReference type="AlphaFoldDB" id="A0AAV7NBX6"/>
<dbReference type="EMBL" id="JANPWB010000012">
    <property type="protein sequence ID" value="KAJ1113476.1"/>
    <property type="molecule type" value="Genomic_DNA"/>
</dbReference>
<dbReference type="GO" id="GO:0004190">
    <property type="term" value="F:aspartic-type endopeptidase activity"/>
    <property type="evidence" value="ECO:0007669"/>
    <property type="project" value="InterPro"/>
</dbReference>
<keyword evidence="2" id="KW-1185">Reference proteome</keyword>
<organism evidence="1 2">
    <name type="scientific">Pleurodeles waltl</name>
    <name type="common">Iberian ribbed newt</name>
    <dbReference type="NCBI Taxonomy" id="8319"/>
    <lineage>
        <taxon>Eukaryota</taxon>
        <taxon>Metazoa</taxon>
        <taxon>Chordata</taxon>
        <taxon>Craniata</taxon>
        <taxon>Vertebrata</taxon>
        <taxon>Euteleostomi</taxon>
        <taxon>Amphibia</taxon>
        <taxon>Batrachia</taxon>
        <taxon>Caudata</taxon>
        <taxon>Salamandroidea</taxon>
        <taxon>Salamandridae</taxon>
        <taxon>Pleurodelinae</taxon>
        <taxon>Pleurodeles</taxon>
    </lineage>
</organism>
<name>A0AAV7NBX6_PLEWA</name>
<dbReference type="InterPro" id="IPR001969">
    <property type="entry name" value="Aspartic_peptidase_AS"/>
</dbReference>
<dbReference type="Proteomes" id="UP001066276">
    <property type="component" value="Chromosome 8"/>
</dbReference>
<evidence type="ECO:0000313" key="1">
    <source>
        <dbReference type="EMBL" id="KAJ1113476.1"/>
    </source>
</evidence>